<dbReference type="HOGENOM" id="CLU_768832_0_0_11"/>
<dbReference type="KEGG" id="cms:CMS2468"/>
<dbReference type="AlphaFoldDB" id="B0RHI7"/>
<evidence type="ECO:0000313" key="2">
    <source>
        <dbReference type="EMBL" id="CAQ02548.1"/>
    </source>
</evidence>
<feature type="region of interest" description="Disordered" evidence="1">
    <location>
        <begin position="37"/>
        <end position="112"/>
    </location>
</feature>
<keyword evidence="3" id="KW-1185">Reference proteome</keyword>
<accession>B0RHI7</accession>
<name>B0RHI7_CLASE</name>
<proteinExistence type="predicted"/>
<feature type="compositionally biased region" description="Polar residues" evidence="1">
    <location>
        <begin position="85"/>
        <end position="101"/>
    </location>
</feature>
<gene>
    <name evidence="2" type="ordered locus">CMS2468</name>
</gene>
<reference evidence="2 3" key="1">
    <citation type="journal article" date="2008" name="J. Bacteriol.">
        <title>Genome of the actinomycete plant pathogen Clavibacter michiganensis subsp. sepedonicus suggests recent niche adaptation.</title>
        <authorList>
            <person name="Bentley S.D."/>
            <person name="Corton C."/>
            <person name="Brown S.E."/>
            <person name="Barron A."/>
            <person name="Clark L."/>
            <person name="Doggett J."/>
            <person name="Harris B."/>
            <person name="Ormond D."/>
            <person name="Quail M.A."/>
            <person name="May G."/>
            <person name="Francis D."/>
            <person name="Knudson D."/>
            <person name="Parkhill J."/>
            <person name="Ishimaru C.A."/>
        </authorList>
    </citation>
    <scope>NUCLEOTIDE SEQUENCE [LARGE SCALE GENOMIC DNA]</scope>
    <source>
        <strain evidence="3">ATCC 33113 / DSM 20744 / JCM 9667 / LMG 2889 / ICMP 2535 / C-1</strain>
    </source>
</reference>
<sequence>MDLPTTRRRSLPCIVPRRETRIPDAVLRRLLVCRHRHHRPSGRDRAHSSRATPKHHHHEFGRDLDHRHSHRADSGGLDVVPRGQQDYTEPQPGSSSYSSRPHGQERMMRSPRRWSSLTAGAVLALLALAQPANAAPHSHRAFDDTALRQHMSSLGIHAEVQGRLIVKLKAGQRVDSMTDTASVSTQVRIKDGYSVSIDTYADGSVGETGNEIGRPATPDEVMVMQARAKPFASPYYHGDSVDHEGLIQPDATVGITSCVRGRNAGVVYAQNCHVYYNGVTASNSFNANYQQYPGGGKAQYIDGTAKFVSFVQSVNNEHVDVYDNGSRIRYSFSTSLNGFGNIPGFLQLKVTGTGVYVSRG</sequence>
<evidence type="ECO:0000313" key="3">
    <source>
        <dbReference type="Proteomes" id="UP000001318"/>
    </source>
</evidence>
<evidence type="ECO:0000256" key="1">
    <source>
        <dbReference type="SAM" id="MobiDB-lite"/>
    </source>
</evidence>
<protein>
    <submittedName>
        <fullName evidence="2">Membrane protein</fullName>
    </submittedName>
</protein>
<dbReference type="Proteomes" id="UP000001318">
    <property type="component" value="Chromosome"/>
</dbReference>
<organism evidence="2 3">
    <name type="scientific">Clavibacter sepedonicus</name>
    <name type="common">Clavibacter michiganensis subsp. sepedonicus</name>
    <dbReference type="NCBI Taxonomy" id="31964"/>
    <lineage>
        <taxon>Bacteria</taxon>
        <taxon>Bacillati</taxon>
        <taxon>Actinomycetota</taxon>
        <taxon>Actinomycetes</taxon>
        <taxon>Micrococcales</taxon>
        <taxon>Microbacteriaceae</taxon>
        <taxon>Clavibacter</taxon>
    </lineage>
</organism>
<dbReference type="EMBL" id="AM849034">
    <property type="protein sequence ID" value="CAQ02548.1"/>
    <property type="molecule type" value="Genomic_DNA"/>
</dbReference>